<keyword evidence="2" id="KW-1185">Reference proteome</keyword>
<dbReference type="Proteomes" id="UP000216984">
    <property type="component" value="Unassembled WGS sequence"/>
</dbReference>
<protein>
    <submittedName>
        <fullName evidence="1">Uncharacterized protein</fullName>
    </submittedName>
</protein>
<evidence type="ECO:0000313" key="1">
    <source>
        <dbReference type="EMBL" id="OZC36912.1"/>
    </source>
</evidence>
<dbReference type="EMBL" id="NEFY01000003">
    <property type="protein sequence ID" value="OZC36912.1"/>
    <property type="molecule type" value="Genomic_DNA"/>
</dbReference>
<proteinExistence type="predicted"/>
<accession>A0A7Z1INK9</accession>
<comment type="caution">
    <text evidence="1">The sequence shown here is derived from an EMBL/GenBank/DDBJ whole genome shotgun (WGS) entry which is preliminary data.</text>
</comment>
<reference evidence="1 2" key="1">
    <citation type="submission" date="2017-06" db="EMBL/GenBank/DDBJ databases">
        <title>Draft genome sequence of the halophilic bacterium Marinobacter vinifirmus FB1.</title>
        <authorList>
            <person name="Stepanov V.G."/>
            <person name="Roberts D.J."/>
            <person name="Fox G.E."/>
        </authorList>
    </citation>
    <scope>NUCLEOTIDE SEQUENCE [LARGE SCALE GENOMIC DNA]</scope>
    <source>
        <strain evidence="1 2">FB1</strain>
    </source>
</reference>
<gene>
    <name evidence="1" type="ORF">B9Q17_09015</name>
</gene>
<name>A0A7Z1INK9_9GAMM</name>
<dbReference type="RefSeq" id="WP_094624419.1">
    <property type="nucleotide sequence ID" value="NZ_NEFY01000003.1"/>
</dbReference>
<evidence type="ECO:0000313" key="2">
    <source>
        <dbReference type="Proteomes" id="UP000216984"/>
    </source>
</evidence>
<dbReference type="AlphaFoldDB" id="A0A7Z1INK9"/>
<sequence length="401" mass="42981">MNQPEFFSLRTNTLAALALTIGLTGCGGDSSSSTQDPVITENFGIIATAADDYTSGEVELVAIEETGMQAPGGYFSGISDITVNGYGQHYYLIRKFNGDQVLKVDIENPGKEVWEASTLESGEQGSANPYQLVFVNESKAYLLRYGKNEAWVVNPSANRAEDFFTGKTLDLSDYVPTDTDSQGDVVQMSAGAVVNGKLFITMQRLDSNYSPTNDGYVAVFDTTTDTEIETNASATDTMKGIPLIGRNPSNIQHVDGIGLVITNLGSFSAPFEGTSLDVVDPETYQVSSMIPDADIDTQINDVVIISPTEGYILNYAGWQSISLQSFNPSEGATSLATVNNLTGMDFRDIELSPEGRLWLADATLSNPGVRVIDPSDNSQADFIETSLLPIAISFGTVVANP</sequence>
<organism evidence="1 2">
    <name type="scientific">Marinobacter vinifirmus</name>
    <dbReference type="NCBI Taxonomy" id="355591"/>
    <lineage>
        <taxon>Bacteria</taxon>
        <taxon>Pseudomonadati</taxon>
        <taxon>Pseudomonadota</taxon>
        <taxon>Gammaproteobacteria</taxon>
        <taxon>Pseudomonadales</taxon>
        <taxon>Marinobacteraceae</taxon>
        <taxon>Marinobacter</taxon>
    </lineage>
</organism>
<dbReference type="Gene3D" id="2.130.10.10">
    <property type="entry name" value="YVTN repeat-like/Quinoprotein amine dehydrogenase"/>
    <property type="match status" value="1"/>
</dbReference>
<dbReference type="InterPro" id="IPR015943">
    <property type="entry name" value="WD40/YVTN_repeat-like_dom_sf"/>
</dbReference>
<dbReference type="SUPFAM" id="SSF75011">
    <property type="entry name" value="3-carboxy-cis,cis-mucoante lactonizing enzyme"/>
    <property type="match status" value="1"/>
</dbReference>